<name>A0AC61RNS5_9FIRM</name>
<gene>
    <name evidence="1" type="ORF">E5329_26235</name>
</gene>
<dbReference type="Proteomes" id="UP000304953">
    <property type="component" value="Unassembled WGS sequence"/>
</dbReference>
<comment type="caution">
    <text evidence="1">The sequence shown here is derived from an EMBL/GenBank/DDBJ whole genome shotgun (WGS) entry which is preliminary data.</text>
</comment>
<organism evidence="1 2">
    <name type="scientific">Petralouisia muris</name>
    <dbReference type="NCBI Taxonomy" id="3032872"/>
    <lineage>
        <taxon>Bacteria</taxon>
        <taxon>Bacillati</taxon>
        <taxon>Bacillota</taxon>
        <taxon>Clostridia</taxon>
        <taxon>Lachnospirales</taxon>
        <taxon>Lachnospiraceae</taxon>
        <taxon>Petralouisia</taxon>
    </lineage>
</organism>
<accession>A0AC61RNS5</accession>
<protein>
    <submittedName>
        <fullName evidence="1">Uncharacterized protein</fullName>
    </submittedName>
</protein>
<dbReference type="EMBL" id="SRYA01000107">
    <property type="protein sequence ID" value="TGY88012.1"/>
    <property type="molecule type" value="Genomic_DNA"/>
</dbReference>
<sequence>MQLMKVSAMFVFAVSAFALLYRTYFPIVKDIWVDRIRNKKNAVDETEGIVQSNLSKLRKAGDSVEKAAAFVVLMNLSYVLVHTLVNKGNNYNDRVQSLKFRKSLTPETLTRLRSLEGEHE</sequence>
<proteinExistence type="predicted"/>
<reference evidence="1" key="1">
    <citation type="submission" date="2019-04" db="EMBL/GenBank/DDBJ databases">
        <title>Microbes associate with the intestines of laboratory mice.</title>
        <authorList>
            <person name="Navarre W."/>
            <person name="Wong E."/>
            <person name="Huang K."/>
            <person name="Tropini C."/>
            <person name="Ng K."/>
            <person name="Yu B."/>
        </authorList>
    </citation>
    <scope>NUCLEOTIDE SEQUENCE</scope>
    <source>
        <strain evidence="1">NM01_1-7b</strain>
    </source>
</reference>
<keyword evidence="2" id="KW-1185">Reference proteome</keyword>
<evidence type="ECO:0000313" key="1">
    <source>
        <dbReference type="EMBL" id="TGY88012.1"/>
    </source>
</evidence>
<evidence type="ECO:0000313" key="2">
    <source>
        <dbReference type="Proteomes" id="UP000304953"/>
    </source>
</evidence>